<dbReference type="Proteomes" id="UP000724584">
    <property type="component" value="Unassembled WGS sequence"/>
</dbReference>
<sequence>MRLHLRQEGAATSRYIMDVTDHFKGTRLRFLANFSTETQTPNTPHHAELQEILGYRFSNPLLLDEATLTRGGGPSVTPQNAHGNKPLALVGDALIRLDVGVRSYAEGTGTDESSFLLADIGSNKSLEAIAKQLDLDRFIIKNKSQKGAEASRVTLASTVEALIGAVWIDSRQDFNQVQSVIRNLGIECSKKQSAVVPSISVGGGGGPIWTKLG</sequence>
<reference evidence="1 2" key="1">
    <citation type="journal article" date="2021" name="Nat. Commun.">
        <title>Genetic determinants of endophytism in the Arabidopsis root mycobiome.</title>
        <authorList>
            <person name="Mesny F."/>
            <person name="Miyauchi S."/>
            <person name="Thiergart T."/>
            <person name="Pickel B."/>
            <person name="Atanasova L."/>
            <person name="Karlsson M."/>
            <person name="Huettel B."/>
            <person name="Barry K.W."/>
            <person name="Haridas S."/>
            <person name="Chen C."/>
            <person name="Bauer D."/>
            <person name="Andreopoulos W."/>
            <person name="Pangilinan J."/>
            <person name="LaButti K."/>
            <person name="Riley R."/>
            <person name="Lipzen A."/>
            <person name="Clum A."/>
            <person name="Drula E."/>
            <person name="Henrissat B."/>
            <person name="Kohler A."/>
            <person name="Grigoriev I.V."/>
            <person name="Martin F.M."/>
            <person name="Hacquard S."/>
        </authorList>
    </citation>
    <scope>NUCLEOTIDE SEQUENCE [LARGE SCALE GENOMIC DNA]</scope>
    <source>
        <strain evidence="1 2">MPI-SDFR-AT-0079</strain>
    </source>
</reference>
<protein>
    <submittedName>
        <fullName evidence="1">Ribonuclease III domain-containing protein</fullName>
    </submittedName>
</protein>
<gene>
    <name evidence="1" type="ORF">F5144DRAFT_375001</name>
</gene>
<evidence type="ECO:0000313" key="2">
    <source>
        <dbReference type="Proteomes" id="UP000724584"/>
    </source>
</evidence>
<organism evidence="1 2">
    <name type="scientific">Chaetomium tenue</name>
    <dbReference type="NCBI Taxonomy" id="1854479"/>
    <lineage>
        <taxon>Eukaryota</taxon>
        <taxon>Fungi</taxon>
        <taxon>Dikarya</taxon>
        <taxon>Ascomycota</taxon>
        <taxon>Pezizomycotina</taxon>
        <taxon>Sordariomycetes</taxon>
        <taxon>Sordariomycetidae</taxon>
        <taxon>Sordariales</taxon>
        <taxon>Chaetomiaceae</taxon>
        <taxon>Chaetomium</taxon>
    </lineage>
</organism>
<dbReference type="EMBL" id="JAGIZQ010000006">
    <property type="protein sequence ID" value="KAH6623906.1"/>
    <property type="molecule type" value="Genomic_DNA"/>
</dbReference>
<evidence type="ECO:0000313" key="1">
    <source>
        <dbReference type="EMBL" id="KAH6623906.1"/>
    </source>
</evidence>
<keyword evidence="2" id="KW-1185">Reference proteome</keyword>
<accession>A0ACB7P0D0</accession>
<comment type="caution">
    <text evidence="1">The sequence shown here is derived from an EMBL/GenBank/DDBJ whole genome shotgun (WGS) entry which is preliminary data.</text>
</comment>
<proteinExistence type="predicted"/>
<name>A0ACB7P0D0_9PEZI</name>